<dbReference type="EMBL" id="JAAGRQ010000043">
    <property type="protein sequence ID" value="NDY57323.1"/>
    <property type="molecule type" value="Genomic_DNA"/>
</dbReference>
<dbReference type="GO" id="GO:0004540">
    <property type="term" value="F:RNA nuclease activity"/>
    <property type="evidence" value="ECO:0007669"/>
    <property type="project" value="InterPro"/>
</dbReference>
<gene>
    <name evidence="8" type="primary">vapC</name>
    <name evidence="10" type="ORF">G3N56_11275</name>
</gene>
<dbReference type="GO" id="GO:0016787">
    <property type="term" value="F:hydrolase activity"/>
    <property type="evidence" value="ECO:0007669"/>
    <property type="project" value="UniProtKB-KW"/>
</dbReference>
<dbReference type="GO" id="GO:0090729">
    <property type="term" value="F:toxin activity"/>
    <property type="evidence" value="ECO:0007669"/>
    <property type="project" value="UniProtKB-KW"/>
</dbReference>
<dbReference type="Pfam" id="PF01850">
    <property type="entry name" value="PIN"/>
    <property type="match status" value="1"/>
</dbReference>
<comment type="similarity">
    <text evidence="7 8">Belongs to the PINc/VapC protein family.</text>
</comment>
<reference evidence="10 11" key="1">
    <citation type="submission" date="2020-02" db="EMBL/GenBank/DDBJ databases">
        <title>Comparative genomics of sulfur disproportionating microorganisms.</title>
        <authorList>
            <person name="Ward L.M."/>
            <person name="Bertran E."/>
            <person name="Johnston D.T."/>
        </authorList>
    </citation>
    <scope>NUCLEOTIDE SEQUENCE [LARGE SCALE GENOMIC DNA]</scope>
    <source>
        <strain evidence="10 11">DSM 3696</strain>
    </source>
</reference>
<comment type="caution">
    <text evidence="10">The sequence shown here is derived from an EMBL/GenBank/DDBJ whole genome shotgun (WGS) entry which is preliminary data.</text>
</comment>
<dbReference type="InterPro" id="IPR029060">
    <property type="entry name" value="PIN-like_dom_sf"/>
</dbReference>
<organism evidence="10 11">
    <name type="scientific">Desulfolutivibrio sulfodismutans</name>
    <dbReference type="NCBI Taxonomy" id="63561"/>
    <lineage>
        <taxon>Bacteria</taxon>
        <taxon>Pseudomonadati</taxon>
        <taxon>Thermodesulfobacteriota</taxon>
        <taxon>Desulfovibrionia</taxon>
        <taxon>Desulfovibrionales</taxon>
        <taxon>Desulfovibrionaceae</taxon>
        <taxon>Desulfolutivibrio</taxon>
    </lineage>
</organism>
<evidence type="ECO:0000256" key="7">
    <source>
        <dbReference type="ARBA" id="ARBA00038093"/>
    </source>
</evidence>
<feature type="binding site" evidence="8">
    <location>
        <position position="6"/>
    </location>
    <ligand>
        <name>Mg(2+)</name>
        <dbReference type="ChEBI" id="CHEBI:18420"/>
    </ligand>
</feature>
<evidence type="ECO:0000256" key="8">
    <source>
        <dbReference type="HAMAP-Rule" id="MF_00265"/>
    </source>
</evidence>
<keyword evidence="5 8" id="KW-0378">Hydrolase</keyword>
<dbReference type="InterPro" id="IPR002716">
    <property type="entry name" value="PIN_dom"/>
</dbReference>
<keyword evidence="3 8" id="KW-0540">Nuclease</keyword>
<comment type="function">
    <text evidence="8">Toxic component of a toxin-antitoxin (TA) system. An RNase.</text>
</comment>
<evidence type="ECO:0000259" key="9">
    <source>
        <dbReference type="Pfam" id="PF01850"/>
    </source>
</evidence>
<dbReference type="PANTHER" id="PTHR33653">
    <property type="entry name" value="RIBONUCLEASE VAPC2"/>
    <property type="match status" value="1"/>
</dbReference>
<keyword evidence="6 8" id="KW-0460">Magnesium</keyword>
<evidence type="ECO:0000313" key="10">
    <source>
        <dbReference type="EMBL" id="NDY57323.1"/>
    </source>
</evidence>
<dbReference type="GO" id="GO:0000287">
    <property type="term" value="F:magnesium ion binding"/>
    <property type="evidence" value="ECO:0007669"/>
    <property type="project" value="UniProtKB-UniRule"/>
</dbReference>
<dbReference type="PANTHER" id="PTHR33653:SF1">
    <property type="entry name" value="RIBONUCLEASE VAPC2"/>
    <property type="match status" value="1"/>
</dbReference>
<dbReference type="EC" id="3.1.-.-" evidence="8"/>
<name>A0A7K3NNB3_9BACT</name>
<evidence type="ECO:0000256" key="1">
    <source>
        <dbReference type="ARBA" id="ARBA00001946"/>
    </source>
</evidence>
<keyword evidence="2 8" id="KW-1277">Toxin-antitoxin system</keyword>
<evidence type="ECO:0000256" key="5">
    <source>
        <dbReference type="ARBA" id="ARBA00022801"/>
    </source>
</evidence>
<comment type="cofactor">
    <cofactor evidence="1 8">
        <name>Mg(2+)</name>
        <dbReference type="ChEBI" id="CHEBI:18420"/>
    </cofactor>
</comment>
<protein>
    <recommendedName>
        <fullName evidence="8">Ribonuclease VapC</fullName>
        <shortName evidence="8">RNase VapC</shortName>
        <ecNumber evidence="8">3.1.-.-</ecNumber>
    </recommendedName>
    <alternativeName>
        <fullName evidence="8">Toxin VapC</fullName>
    </alternativeName>
</protein>
<evidence type="ECO:0000256" key="2">
    <source>
        <dbReference type="ARBA" id="ARBA00022649"/>
    </source>
</evidence>
<keyword evidence="4 8" id="KW-0479">Metal-binding</keyword>
<dbReference type="SUPFAM" id="SSF88723">
    <property type="entry name" value="PIN domain-like"/>
    <property type="match status" value="1"/>
</dbReference>
<feature type="domain" description="PIN" evidence="9">
    <location>
        <begin position="4"/>
        <end position="124"/>
    </location>
</feature>
<evidence type="ECO:0000256" key="4">
    <source>
        <dbReference type="ARBA" id="ARBA00022723"/>
    </source>
</evidence>
<dbReference type="HAMAP" id="MF_00265">
    <property type="entry name" value="VapC_Nob1"/>
    <property type="match status" value="1"/>
</dbReference>
<dbReference type="CDD" id="cd18745">
    <property type="entry name" value="PIN_VapC4-5_FitB-like"/>
    <property type="match status" value="1"/>
</dbReference>
<dbReference type="InterPro" id="IPR022907">
    <property type="entry name" value="VapC_family"/>
</dbReference>
<keyword evidence="11" id="KW-1185">Reference proteome</keyword>
<dbReference type="AlphaFoldDB" id="A0A7K3NNB3"/>
<dbReference type="InterPro" id="IPR050556">
    <property type="entry name" value="Type_II_TA_system_RNase"/>
</dbReference>
<sequence>MMFVLDTNTVIHFFKGAGNVATRLLATPPSQVGVPAVVAYELETGLAKCGYPVRRVQELGLFLSAVSLLPFGVDEARAAAGARARLEAQGTPIGPMDILIAGTALARGAILVTRNVREFSRVSGLVVENWY</sequence>
<accession>A0A7K3NNB3</accession>
<evidence type="ECO:0000313" key="11">
    <source>
        <dbReference type="Proteomes" id="UP000469724"/>
    </source>
</evidence>
<feature type="binding site" evidence="8">
    <location>
        <position position="97"/>
    </location>
    <ligand>
        <name>Mg(2+)</name>
        <dbReference type="ChEBI" id="CHEBI:18420"/>
    </ligand>
</feature>
<evidence type="ECO:0000256" key="6">
    <source>
        <dbReference type="ARBA" id="ARBA00022842"/>
    </source>
</evidence>
<proteinExistence type="inferred from homology"/>
<dbReference type="Proteomes" id="UP000469724">
    <property type="component" value="Unassembled WGS sequence"/>
</dbReference>
<dbReference type="Gene3D" id="3.40.50.1010">
    <property type="entry name" value="5'-nuclease"/>
    <property type="match status" value="1"/>
</dbReference>
<evidence type="ECO:0000256" key="3">
    <source>
        <dbReference type="ARBA" id="ARBA00022722"/>
    </source>
</evidence>
<keyword evidence="8" id="KW-0800">Toxin</keyword>